<dbReference type="Proteomes" id="UP001187425">
    <property type="component" value="Unassembled WGS sequence"/>
</dbReference>
<reference evidence="1 2" key="1">
    <citation type="submission" date="2023-10" db="EMBL/GenBank/DDBJ databases">
        <title>A new tool for lettuce pathogen research.</title>
        <authorList>
            <person name="Horton K.N."/>
            <person name="Cseke L.J."/>
            <person name="Badiwe M."/>
            <person name="Tesfaye D."/>
            <person name="Klein A."/>
            <person name="Su J."/>
            <person name="Potnis N."/>
            <person name="Gassmann W."/>
        </authorList>
    </citation>
    <scope>NUCLEOTIDE SEQUENCE [LARGE SCALE GENOMIC DNA]</scope>
    <source>
        <strain evidence="1 2">JSKH1901</strain>
    </source>
</reference>
<organism evidence="1 2">
    <name type="scientific">Xanthomonas hortorum pv. vitians</name>
    <dbReference type="NCBI Taxonomy" id="83224"/>
    <lineage>
        <taxon>Bacteria</taxon>
        <taxon>Pseudomonadati</taxon>
        <taxon>Pseudomonadota</taxon>
        <taxon>Gammaproteobacteria</taxon>
        <taxon>Lysobacterales</taxon>
        <taxon>Lysobacteraceae</taxon>
        <taxon>Xanthomonas</taxon>
    </lineage>
</organism>
<sequence length="86" mass="9333">MLQIRAKGPQARFVLLHQAGEKVALGGYLVEFVISPSGRSAAQAARRVLDVRLHLALLLFVRVELSRAKAMRRSASAPSSPPSSIR</sequence>
<name>A0AAW8ZY05_9XANT</name>
<feature type="non-terminal residue" evidence="1">
    <location>
        <position position="86"/>
    </location>
</feature>
<proteinExistence type="predicted"/>
<protein>
    <submittedName>
        <fullName evidence="1">Uncharacterized protein</fullName>
    </submittedName>
</protein>
<evidence type="ECO:0000313" key="1">
    <source>
        <dbReference type="EMBL" id="MDV7251070.1"/>
    </source>
</evidence>
<accession>A0AAW8ZY05</accession>
<comment type="caution">
    <text evidence="1">The sequence shown here is derived from an EMBL/GenBank/DDBJ whole genome shotgun (WGS) entry which is preliminary data.</text>
</comment>
<evidence type="ECO:0000313" key="2">
    <source>
        <dbReference type="Proteomes" id="UP001187425"/>
    </source>
</evidence>
<gene>
    <name evidence="1" type="ORF">R4K57_22315</name>
</gene>
<dbReference type="AlphaFoldDB" id="A0AAW8ZY05"/>
<dbReference type="EMBL" id="JAWMQI010000135">
    <property type="protein sequence ID" value="MDV7251070.1"/>
    <property type="molecule type" value="Genomic_DNA"/>
</dbReference>